<dbReference type="InterPro" id="IPR043502">
    <property type="entry name" value="DNA/RNA_pol_sf"/>
</dbReference>
<keyword evidence="3" id="KW-0548">Nucleotidyltransferase</keyword>
<keyword evidence="8" id="KW-0695">RNA-directed DNA polymerase</keyword>
<dbReference type="Proteomes" id="UP000265515">
    <property type="component" value="Unassembled WGS sequence"/>
</dbReference>
<evidence type="ECO:0000256" key="9">
    <source>
        <dbReference type="PROSITE-ProRule" id="PRU00221"/>
    </source>
</evidence>
<evidence type="ECO:0000256" key="6">
    <source>
        <dbReference type="ARBA" id="ARBA00022759"/>
    </source>
</evidence>
<dbReference type="InterPro" id="IPR036322">
    <property type="entry name" value="WD40_repeat_dom_sf"/>
</dbReference>
<dbReference type="CDD" id="cd09274">
    <property type="entry name" value="RNase_HI_RT_Ty3"/>
    <property type="match status" value="1"/>
</dbReference>
<gene>
    <name evidence="13" type="ORF">CBR_g12869</name>
</gene>
<dbReference type="Pfam" id="PF17921">
    <property type="entry name" value="Integrase_H2C2"/>
    <property type="match status" value="1"/>
</dbReference>
<dbReference type="GO" id="GO:0016787">
    <property type="term" value="F:hydrolase activity"/>
    <property type="evidence" value="ECO:0007669"/>
    <property type="project" value="UniProtKB-KW"/>
</dbReference>
<evidence type="ECO:0000256" key="2">
    <source>
        <dbReference type="ARBA" id="ARBA00022679"/>
    </source>
</evidence>
<dbReference type="OrthoDB" id="5554229at2759"/>
<keyword evidence="10" id="KW-0175">Coiled coil</keyword>
<evidence type="ECO:0000256" key="5">
    <source>
        <dbReference type="ARBA" id="ARBA00022737"/>
    </source>
</evidence>
<dbReference type="PANTHER" id="PTHR37984">
    <property type="entry name" value="PROTEIN CBG26694"/>
    <property type="match status" value="1"/>
</dbReference>
<dbReference type="InterPro" id="IPR041373">
    <property type="entry name" value="RT_RNaseH"/>
</dbReference>
<protein>
    <recommendedName>
        <fullName evidence="12">Integrase catalytic domain-containing protein</fullName>
    </recommendedName>
</protein>
<feature type="compositionally biased region" description="Basic and acidic residues" evidence="11">
    <location>
        <begin position="1348"/>
        <end position="1357"/>
    </location>
</feature>
<sequence>MSARMPLEKVATSTYERELYALRQALDHWKHYLLGRHFKLYSDHETLRWLKTQAKMTPKLTRWAAELDQYDFELKPVKGKYNVVVDALSRRADYFGAIVYYLDIGRDLQQKVREAYAEDPIYSDLLKRVREAPEFEPDYRTTDGLLFEKTNVVDRLCVPNSEEIRSLILGECHDTEGHFGWQKTLANLMRAYIWPGMKADFIEYVRSCKVCLRNKTTTRTPLGLLRPLRISDRTGDSVSNDFMDTQTSEVMVIVDRPSKYAVVVPLPAEARTDLVVEKFFDHWVSEHGIPLLIVSDRDTRFTSQNWQELMKVYGSKLLMSSGRHPETNGQTEQMNKLLQQVLRMYIRPDQINWDEMLTKVASAYNNIVHLSTCRTPNELHKSFRPRRPFEGLNRDQIQRLPPGTREFTIQHEKAIATVVDNLRKAQHRMIEQANKHRPPSQFQVGDLVWVKSKEFAPEETISQKLLPAYRGPWPVLEVNCGEDGLSYTVEIPAHLDTYPVFHASKLLPCVTSQQFPSRRSMIPPDMEVEVVHKSSMNMGSSKAGMVGSKAGMGGSKAGMRGSKAGMSGSKAGRGGFKAGARGSMVGMGDSDGEMEIKLVPKYLESLLGSERGRDLRIDVHPWKPWVLFTHDGRTVQIWNYENRTLVAFWRVRKGHDAREAKFIAQKDWIVVRHSQGFVVYEIDASDLPRITAGTESYEREALDFPIVAAQDTPFVNKMAVHHSLPYILTGCASISLWNWEREWELTTFRGHTQPVTDVTCHPTDSFVLASASYDGTVKVWDMESKSVMRTLQGDGMKRANAVQFCTGQEKKLLVSTTNCLEPFARVWDYESGVCVAKLQGSGIAFSFFHPHLPYIFTAAKSGEVKLWRESNYELVSSHYPRTSTAHGSVVGITPCKSSNMLILGLRGRFSVVEIQVAANESMRKEGQRQRPGEECVSTKDVLIETPFSVIDGPPGGVLGKNGMGEMGNLVGDAKLKIKMEEEIHVHTPLSSAIDEPGLVLGNNNMEELENQAVSVKIESEREMELTMIDMEQLQCRRPVDGFKAGCRQNDVERLQAKRIQQLEEEVFTVIDMEQLQCRRPLDGLRAEYRQNDVESIQAKRVGQLDEEVLTVIDVEQLQCKRPLDSLREEYYQNHVESAQAKRVRQLEEEVLTLKEEREEVGRELDKFKVMNQQLQVALLKEVAKQMRSDESSAARLTKPAEVARRIRSDESTATRLAKPVQQLKEIELKWKKAHDYLKGEYQIKERIQAKLVQELKDKVQNLMADRQAVGRELENFKVRSGKWEQIARKEVDERQVSTESKPRLSKRVQELKDDNVRNALADREAVEKKDLENCNRMNGKQQRIKQPKGKDVNERHISSGSRPRLTKRALELEAEKERQVGARKRLKLRIRELE</sequence>
<dbReference type="PROSITE" id="PS00678">
    <property type="entry name" value="WD_REPEATS_1"/>
    <property type="match status" value="1"/>
</dbReference>
<feature type="domain" description="Integrase catalytic" evidence="12">
    <location>
        <begin position="223"/>
        <end position="384"/>
    </location>
</feature>
<dbReference type="Pfam" id="PF00400">
    <property type="entry name" value="WD40"/>
    <property type="match status" value="1"/>
</dbReference>
<dbReference type="SUPFAM" id="SSF56672">
    <property type="entry name" value="DNA/RNA polymerases"/>
    <property type="match status" value="1"/>
</dbReference>
<evidence type="ECO:0000313" key="13">
    <source>
        <dbReference type="EMBL" id="GBG73151.1"/>
    </source>
</evidence>
<dbReference type="Gene3D" id="2.130.10.10">
    <property type="entry name" value="YVTN repeat-like/Quinoprotein amine dehydrogenase"/>
    <property type="match status" value="1"/>
</dbReference>
<dbReference type="PROSITE" id="PS50082">
    <property type="entry name" value="WD_REPEATS_2"/>
    <property type="match status" value="1"/>
</dbReference>
<dbReference type="InterPro" id="IPR015943">
    <property type="entry name" value="WD40/YVTN_repeat-like_dom_sf"/>
</dbReference>
<dbReference type="GO" id="GO:0004519">
    <property type="term" value="F:endonuclease activity"/>
    <property type="evidence" value="ECO:0007669"/>
    <property type="project" value="UniProtKB-KW"/>
</dbReference>
<keyword evidence="5" id="KW-0677">Repeat</keyword>
<keyword evidence="7" id="KW-0378">Hydrolase</keyword>
<dbReference type="InterPro" id="IPR019775">
    <property type="entry name" value="WD40_repeat_CS"/>
</dbReference>
<dbReference type="GO" id="GO:0015074">
    <property type="term" value="P:DNA integration"/>
    <property type="evidence" value="ECO:0007669"/>
    <property type="project" value="InterPro"/>
</dbReference>
<reference evidence="13 14" key="1">
    <citation type="journal article" date="2018" name="Cell">
        <title>The Chara Genome: Secondary Complexity and Implications for Plant Terrestrialization.</title>
        <authorList>
            <person name="Nishiyama T."/>
            <person name="Sakayama H."/>
            <person name="Vries J.D."/>
            <person name="Buschmann H."/>
            <person name="Saint-Marcoux D."/>
            <person name="Ullrich K.K."/>
            <person name="Haas F.B."/>
            <person name="Vanderstraeten L."/>
            <person name="Becker D."/>
            <person name="Lang D."/>
            <person name="Vosolsobe S."/>
            <person name="Rombauts S."/>
            <person name="Wilhelmsson P.K.I."/>
            <person name="Janitza P."/>
            <person name="Kern R."/>
            <person name="Heyl A."/>
            <person name="Rumpler F."/>
            <person name="Villalobos L.I.A.C."/>
            <person name="Clay J.M."/>
            <person name="Skokan R."/>
            <person name="Toyoda A."/>
            <person name="Suzuki Y."/>
            <person name="Kagoshima H."/>
            <person name="Schijlen E."/>
            <person name="Tajeshwar N."/>
            <person name="Catarino B."/>
            <person name="Hetherington A.J."/>
            <person name="Saltykova A."/>
            <person name="Bonnot C."/>
            <person name="Breuninger H."/>
            <person name="Symeonidi A."/>
            <person name="Radhakrishnan G.V."/>
            <person name="Van Nieuwerburgh F."/>
            <person name="Deforce D."/>
            <person name="Chang C."/>
            <person name="Karol K.G."/>
            <person name="Hedrich R."/>
            <person name="Ulvskov P."/>
            <person name="Glockner G."/>
            <person name="Delwiche C.F."/>
            <person name="Petrasek J."/>
            <person name="Van de Peer Y."/>
            <person name="Friml J."/>
            <person name="Beilby M."/>
            <person name="Dolan L."/>
            <person name="Kohara Y."/>
            <person name="Sugano S."/>
            <person name="Fujiyama A."/>
            <person name="Delaux P.-M."/>
            <person name="Quint M."/>
            <person name="TheiBen G."/>
            <person name="Hagemann M."/>
            <person name="Harholt J."/>
            <person name="Dunand C."/>
            <person name="Zachgo S."/>
            <person name="Langdale J."/>
            <person name="Maumus F."/>
            <person name="Straeten D.V.D."/>
            <person name="Gould S.B."/>
            <person name="Rensing S.A."/>
        </authorList>
    </citation>
    <scope>NUCLEOTIDE SEQUENCE [LARGE SCALE GENOMIC DNA]</scope>
    <source>
        <strain evidence="13 14">S276</strain>
    </source>
</reference>
<evidence type="ECO:0000256" key="1">
    <source>
        <dbReference type="ARBA" id="ARBA00022574"/>
    </source>
</evidence>
<keyword evidence="4" id="KW-0540">Nuclease</keyword>
<organism evidence="13 14">
    <name type="scientific">Chara braunii</name>
    <name type="common">Braun's stonewort</name>
    <dbReference type="NCBI Taxonomy" id="69332"/>
    <lineage>
        <taxon>Eukaryota</taxon>
        <taxon>Viridiplantae</taxon>
        <taxon>Streptophyta</taxon>
        <taxon>Charophyceae</taxon>
        <taxon>Charales</taxon>
        <taxon>Characeae</taxon>
        <taxon>Chara</taxon>
    </lineage>
</organism>
<dbReference type="SMART" id="SM00320">
    <property type="entry name" value="WD40"/>
    <property type="match status" value="4"/>
</dbReference>
<dbReference type="InterPro" id="IPR012337">
    <property type="entry name" value="RNaseH-like_sf"/>
</dbReference>
<dbReference type="InterPro" id="IPR041588">
    <property type="entry name" value="Integrase_H2C2"/>
</dbReference>
<keyword evidence="6" id="KW-0255">Endonuclease</keyword>
<dbReference type="InterPro" id="IPR050951">
    <property type="entry name" value="Retrovirus_Pol_polyprotein"/>
</dbReference>
<feature type="compositionally biased region" description="Low complexity" evidence="11">
    <location>
        <begin position="557"/>
        <end position="570"/>
    </location>
</feature>
<dbReference type="Gene3D" id="1.10.340.70">
    <property type="match status" value="1"/>
</dbReference>
<name>A0A388KSV6_CHABU</name>
<evidence type="ECO:0000256" key="7">
    <source>
        <dbReference type="ARBA" id="ARBA00022801"/>
    </source>
</evidence>
<evidence type="ECO:0000259" key="12">
    <source>
        <dbReference type="PROSITE" id="PS50994"/>
    </source>
</evidence>
<feature type="coiled-coil region" evidence="10">
    <location>
        <begin position="1136"/>
        <end position="1163"/>
    </location>
</feature>
<dbReference type="Gene3D" id="3.30.420.10">
    <property type="entry name" value="Ribonuclease H-like superfamily/Ribonuclease H"/>
    <property type="match status" value="1"/>
</dbReference>
<dbReference type="InterPro" id="IPR036397">
    <property type="entry name" value="RNaseH_sf"/>
</dbReference>
<dbReference type="Gramene" id="GBG73151">
    <property type="protein sequence ID" value="GBG73151"/>
    <property type="gene ID" value="CBR_g12869"/>
</dbReference>
<evidence type="ECO:0000256" key="11">
    <source>
        <dbReference type="SAM" id="MobiDB-lite"/>
    </source>
</evidence>
<feature type="region of interest" description="Disordered" evidence="11">
    <location>
        <begin position="551"/>
        <end position="573"/>
    </location>
</feature>
<feature type="region of interest" description="Disordered" evidence="11">
    <location>
        <begin position="1334"/>
        <end position="1372"/>
    </location>
</feature>
<evidence type="ECO:0000313" key="14">
    <source>
        <dbReference type="Proteomes" id="UP000265515"/>
    </source>
</evidence>
<dbReference type="SUPFAM" id="SSF50978">
    <property type="entry name" value="WD40 repeat-like"/>
    <property type="match status" value="1"/>
</dbReference>
<dbReference type="EMBL" id="BFEA01000178">
    <property type="protein sequence ID" value="GBG73151.1"/>
    <property type="molecule type" value="Genomic_DNA"/>
</dbReference>
<dbReference type="PROSITE" id="PS50994">
    <property type="entry name" value="INTEGRASE"/>
    <property type="match status" value="1"/>
</dbReference>
<evidence type="ECO:0000256" key="8">
    <source>
        <dbReference type="ARBA" id="ARBA00022918"/>
    </source>
</evidence>
<dbReference type="InterPro" id="IPR001584">
    <property type="entry name" value="Integrase_cat-core"/>
</dbReference>
<accession>A0A388KSV6</accession>
<feature type="repeat" description="WD" evidence="9">
    <location>
        <begin position="748"/>
        <end position="790"/>
    </location>
</feature>
<dbReference type="GO" id="GO:0003964">
    <property type="term" value="F:RNA-directed DNA polymerase activity"/>
    <property type="evidence" value="ECO:0007669"/>
    <property type="project" value="UniProtKB-KW"/>
</dbReference>
<evidence type="ECO:0000256" key="10">
    <source>
        <dbReference type="SAM" id="Coils"/>
    </source>
</evidence>
<evidence type="ECO:0000256" key="4">
    <source>
        <dbReference type="ARBA" id="ARBA00022722"/>
    </source>
</evidence>
<evidence type="ECO:0000256" key="3">
    <source>
        <dbReference type="ARBA" id="ARBA00022695"/>
    </source>
</evidence>
<dbReference type="InterPro" id="IPR001680">
    <property type="entry name" value="WD40_rpt"/>
</dbReference>
<dbReference type="Pfam" id="PF17917">
    <property type="entry name" value="RT_RNaseH"/>
    <property type="match status" value="1"/>
</dbReference>
<keyword evidence="14" id="KW-1185">Reference proteome</keyword>
<comment type="caution">
    <text evidence="13">The sequence shown here is derived from an EMBL/GenBank/DDBJ whole genome shotgun (WGS) entry which is preliminary data.</text>
</comment>
<dbReference type="GO" id="GO:0003676">
    <property type="term" value="F:nucleic acid binding"/>
    <property type="evidence" value="ECO:0007669"/>
    <property type="project" value="InterPro"/>
</dbReference>
<proteinExistence type="predicted"/>
<keyword evidence="2" id="KW-0808">Transferase</keyword>
<dbReference type="SUPFAM" id="SSF53098">
    <property type="entry name" value="Ribonuclease H-like"/>
    <property type="match status" value="1"/>
</dbReference>
<dbReference type="PANTHER" id="PTHR37984:SF5">
    <property type="entry name" value="PROTEIN NYNRIN-LIKE"/>
    <property type="match status" value="1"/>
</dbReference>
<keyword evidence="1 9" id="KW-0853">WD repeat</keyword>
<dbReference type="PROSITE" id="PS50294">
    <property type="entry name" value="WD_REPEATS_REGION"/>
    <property type="match status" value="1"/>
</dbReference>